<evidence type="ECO:0000313" key="3">
    <source>
        <dbReference type="Proteomes" id="UP000730618"/>
    </source>
</evidence>
<keyword evidence="3" id="KW-1185">Reference proteome</keyword>
<keyword evidence="2" id="KW-0132">Cell division</keyword>
<feature type="chain" id="PRO_5045158878" evidence="1">
    <location>
        <begin position="20"/>
        <end position="821"/>
    </location>
</feature>
<dbReference type="EMBL" id="CAJVCE010000006">
    <property type="protein sequence ID" value="CAG7637811.1"/>
    <property type="molecule type" value="Genomic_DNA"/>
</dbReference>
<proteinExistence type="predicted"/>
<gene>
    <name evidence="2" type="primary">cpoB</name>
    <name evidence="2" type="ORF">PAECIP111802_02377</name>
</gene>
<keyword evidence="1" id="KW-0732">Signal</keyword>
<protein>
    <submittedName>
        <fullName evidence="2">Cell division coordinator CpoB</fullName>
    </submittedName>
</protein>
<feature type="signal peptide" evidence="1">
    <location>
        <begin position="1"/>
        <end position="19"/>
    </location>
</feature>
<organism evidence="2 3">
    <name type="scientific">Paenibacillus allorhizosphaerae</name>
    <dbReference type="NCBI Taxonomy" id="2849866"/>
    <lineage>
        <taxon>Bacteria</taxon>
        <taxon>Bacillati</taxon>
        <taxon>Bacillota</taxon>
        <taxon>Bacilli</taxon>
        <taxon>Bacillales</taxon>
        <taxon>Paenibacillaceae</taxon>
        <taxon>Paenibacillus</taxon>
    </lineage>
</organism>
<sequence length="821" mass="93050">MMKRLSRLIALTVTAALTAASIPLSDARHSAHAMELVKEPVWPEELVRTVSEAKEAYERKHVIPPELSARLTEARELLLPTALQRLTLRPAAAKDSGSQQEAVLSPDWRFWAATAQLWNDKRLLPALLDWTASFPLETYESEPYVRLVAEILSDEEQALVLRRLESADANGTQALLGVMRSKNWLVADRIDEWLAAYRQKPQQEGILNFVLYHEDGTSLIRLVEKHEHDLTSAQKLRIISRLVGGPTPGEETTQWLRQLAAATGEPAIEQTIDQALFYSSGDREAAERLYRSGTEGGFAVTLNGRVEKALTEMYPSGELAAGARLYESIRGKPYFYFEEDGWYNSDGKDYYAPEEAIGLWLDFLERYPKHPGADDAAYRLARCYQKAGDSENAMLWLIRAAQLGDRDLGYDASGMLLFVLDVEMSSARLEAVRADRLPAWMKPWLDYSMAVEYIREKRYREAARSLQSFIDTYQGKDLFTGARALARGDEQEIPLAASRYPFWEKVGEQLQLAERMAKLTEEAEQATGTVKADGQYALAAAIYREPLLYYNHLWRGERQSFFWLGGIKSMDYNEPLDRYIGRFNHLIQAIEQFQKIDVQQANAQTAAKMLFSIALSYSKLAHYGEEVSYHTSGAKLNEKVTEYAKLLAETFPDSELADDALMLIYSHTKDKRWLEQIVARYPQGDRAEEAGKQLEQLVAKAAAQDESSHAAYDPGYMVRYEQLRLDDKRLPSSVRSWVEEQQDRSLVRGTMTDGDWVYVLVTADEGKALDYLYIGNRGFRMIVSSNQSSKGAALGLPSAMLARVKSKFVPDGEWQWQMYGN</sequence>
<accession>A0ABN7TJE1</accession>
<keyword evidence="2" id="KW-0131">Cell cycle</keyword>
<dbReference type="GO" id="GO:0051301">
    <property type="term" value="P:cell division"/>
    <property type="evidence" value="ECO:0007669"/>
    <property type="project" value="UniProtKB-KW"/>
</dbReference>
<reference evidence="2 3" key="1">
    <citation type="submission" date="2021-06" db="EMBL/GenBank/DDBJ databases">
        <authorList>
            <person name="Criscuolo A."/>
        </authorList>
    </citation>
    <scope>NUCLEOTIDE SEQUENCE [LARGE SCALE GENOMIC DNA]</scope>
    <source>
        <strain evidence="3">CIP 111802</strain>
    </source>
</reference>
<evidence type="ECO:0000256" key="1">
    <source>
        <dbReference type="SAM" id="SignalP"/>
    </source>
</evidence>
<evidence type="ECO:0000313" key="2">
    <source>
        <dbReference type="EMBL" id="CAG7637811.1"/>
    </source>
</evidence>
<dbReference type="Proteomes" id="UP000730618">
    <property type="component" value="Unassembled WGS sequence"/>
</dbReference>
<comment type="caution">
    <text evidence="2">The sequence shown here is derived from an EMBL/GenBank/DDBJ whole genome shotgun (WGS) entry which is preliminary data.</text>
</comment>
<dbReference type="RefSeq" id="WP_218098724.1">
    <property type="nucleotide sequence ID" value="NZ_CAJVCE010000006.1"/>
</dbReference>
<name>A0ABN7TJE1_9BACL</name>